<feature type="signal peptide" evidence="1">
    <location>
        <begin position="1"/>
        <end position="24"/>
    </location>
</feature>
<accession>A0A449BDI4</accession>
<evidence type="ECO:0000313" key="2">
    <source>
        <dbReference type="EMBL" id="VEU80523.1"/>
    </source>
</evidence>
<dbReference type="EMBL" id="LR215048">
    <property type="protein sequence ID" value="VEU80523.1"/>
    <property type="molecule type" value="Genomic_DNA"/>
</dbReference>
<name>A0A449BDI4_HAPAX</name>
<dbReference type="Proteomes" id="UP000289841">
    <property type="component" value="Chromosome"/>
</dbReference>
<reference evidence="2 3" key="1">
    <citation type="submission" date="2019-01" db="EMBL/GenBank/DDBJ databases">
        <authorList>
            <consortium name="Pathogen Informatics"/>
        </authorList>
    </citation>
    <scope>NUCLEOTIDE SEQUENCE [LARGE SCALE GENOMIC DNA]</scope>
    <source>
        <strain evidence="2 3">NCTC10138</strain>
    </source>
</reference>
<dbReference type="KEGG" id="aaxa:NCTC10138_00899"/>
<evidence type="ECO:0000256" key="1">
    <source>
        <dbReference type="SAM" id="SignalP"/>
    </source>
</evidence>
<dbReference type="AlphaFoldDB" id="A0A449BDI4"/>
<organism evidence="2 3">
    <name type="scientific">Haploplasma axanthum</name>
    <name type="common">Acholeplasma axanthum</name>
    <dbReference type="NCBI Taxonomy" id="29552"/>
    <lineage>
        <taxon>Bacteria</taxon>
        <taxon>Bacillati</taxon>
        <taxon>Mycoplasmatota</taxon>
        <taxon>Mollicutes</taxon>
        <taxon>Acholeplasmatales</taxon>
        <taxon>Acholeplasmataceae</taxon>
        <taxon>Haploplasma</taxon>
    </lineage>
</organism>
<dbReference type="RefSeq" id="WP_026390177.1">
    <property type="nucleotide sequence ID" value="NZ_LR215048.1"/>
</dbReference>
<evidence type="ECO:0000313" key="3">
    <source>
        <dbReference type="Proteomes" id="UP000289841"/>
    </source>
</evidence>
<keyword evidence="1" id="KW-0732">Signal</keyword>
<proteinExistence type="predicted"/>
<protein>
    <submittedName>
        <fullName evidence="2">Uncharacterized protein</fullName>
    </submittedName>
</protein>
<keyword evidence="3" id="KW-1185">Reference proteome</keyword>
<sequence>MKKVLITMLLLVVGLVLYTTEVSASEADLRGFDIDGFSYVADHTSNIEELWGAKHYYGKMNMWTSIYKVYIPDEDKMFYAVLVEAMIDASTEKNASRSFSSMQIGLNVKFDSRYARLVTYTPKYENSSYTVSISIGTQHIYIPNLGIVTLPTITQTLTEEFKEIALYSSEEDNGILMNFDFTRYADNKRGTPYQGAYRQQATIYFSVDNYSVNFPRLSNSKIAINYTPLIFKDAAWFEKNAIYDYVTHTHQYNYSSNGNFNKVTS</sequence>
<feature type="chain" id="PRO_5019246832" evidence="1">
    <location>
        <begin position="25"/>
        <end position="265"/>
    </location>
</feature>
<gene>
    <name evidence="2" type="ORF">NCTC10138_00899</name>
</gene>